<keyword evidence="3" id="KW-0503">Monooxygenase</keyword>
<dbReference type="SUPFAM" id="SSF54909">
    <property type="entry name" value="Dimeric alpha+beta barrel"/>
    <property type="match status" value="1"/>
</dbReference>
<dbReference type="Proteomes" id="UP000677180">
    <property type="component" value="Chromosome"/>
</dbReference>
<dbReference type="EMBL" id="LR134406">
    <property type="protein sequence ID" value="VEH71224.1"/>
    <property type="molecule type" value="Genomic_DNA"/>
</dbReference>
<dbReference type="RefSeq" id="WP_014847578.1">
    <property type="nucleotide sequence ID" value="NZ_CAJZDL010000002.1"/>
</dbReference>
<evidence type="ECO:0000259" key="1">
    <source>
        <dbReference type="PROSITE" id="PS51725"/>
    </source>
</evidence>
<dbReference type="Gene3D" id="3.30.70.100">
    <property type="match status" value="1"/>
</dbReference>
<dbReference type="OMA" id="GNLWFDW"/>
<evidence type="ECO:0000313" key="3">
    <source>
        <dbReference type="EMBL" id="VEH71224.1"/>
    </source>
</evidence>
<reference evidence="2" key="2">
    <citation type="submission" date="2021-03" db="EMBL/GenBank/DDBJ databases">
        <title>Human Oral Microbial Genomes.</title>
        <authorList>
            <person name="Johnston C.D."/>
            <person name="Chen T."/>
            <person name="Dewhirst F.E."/>
        </authorList>
    </citation>
    <scope>NUCLEOTIDE SEQUENCE</scope>
    <source>
        <strain evidence="2">F0714</strain>
    </source>
</reference>
<gene>
    <name evidence="3" type="primary">ycnE</name>
    <name evidence="2" type="ORF">J5A53_02770</name>
    <name evidence="3" type="ORF">NCTC12967_02542</name>
</gene>
<dbReference type="AlphaFoldDB" id="A0A3N4CZI6"/>
<name>A0A3N4CZI6_9ACTN</name>
<keyword evidence="3" id="KW-0560">Oxidoreductase</keyword>
<dbReference type="GeneID" id="64407969"/>
<evidence type="ECO:0000313" key="4">
    <source>
        <dbReference type="Proteomes" id="UP000273044"/>
    </source>
</evidence>
<dbReference type="InterPro" id="IPR050744">
    <property type="entry name" value="AI-2_Isomerase_LsrG"/>
</dbReference>
<sequence length="106" mass="11895">MILIVVKFPVKPELADEFIEAVGPFTSATRAEPGNKWFEWSRGVEDPNEFVLVEAFNDDAAEAHVTSDHFRAGLETMRPFLTATPKIISRTVDGDDWDAMGELRID</sequence>
<dbReference type="PROSITE" id="PS51725">
    <property type="entry name" value="ABM"/>
    <property type="match status" value="1"/>
</dbReference>
<dbReference type="OrthoDB" id="8452260at2"/>
<dbReference type="PANTHER" id="PTHR33336:SF3">
    <property type="entry name" value="ABM DOMAIN-CONTAINING PROTEIN"/>
    <property type="match status" value="1"/>
</dbReference>
<dbReference type="GO" id="GO:0004497">
    <property type="term" value="F:monooxygenase activity"/>
    <property type="evidence" value="ECO:0007669"/>
    <property type="project" value="UniProtKB-KW"/>
</dbReference>
<dbReference type="Pfam" id="PF03992">
    <property type="entry name" value="ABM"/>
    <property type="match status" value="1"/>
</dbReference>
<keyword evidence="4" id="KW-1185">Reference proteome</keyword>
<organism evidence="3 4">
    <name type="scientific">Arachnia propionica</name>
    <dbReference type="NCBI Taxonomy" id="1750"/>
    <lineage>
        <taxon>Bacteria</taxon>
        <taxon>Bacillati</taxon>
        <taxon>Actinomycetota</taxon>
        <taxon>Actinomycetes</taxon>
        <taxon>Propionibacteriales</taxon>
        <taxon>Propionibacteriaceae</taxon>
        <taxon>Arachnia</taxon>
    </lineage>
</organism>
<evidence type="ECO:0000313" key="2">
    <source>
        <dbReference type="EMBL" id="QUC11641.1"/>
    </source>
</evidence>
<proteinExistence type="predicted"/>
<dbReference type="PANTHER" id="PTHR33336">
    <property type="entry name" value="QUINOL MONOOXYGENASE YGIN-RELATED"/>
    <property type="match status" value="1"/>
</dbReference>
<protein>
    <submittedName>
        <fullName evidence="2">Antibiotic biosynthesis monooxygenase</fullName>
    </submittedName>
    <submittedName>
        <fullName evidence="3">Monooxygenase ycnE</fullName>
        <ecNumber evidence="3">1.-.-.-</ecNumber>
    </submittedName>
</protein>
<dbReference type="EMBL" id="CP072385">
    <property type="protein sequence ID" value="QUC11641.1"/>
    <property type="molecule type" value="Genomic_DNA"/>
</dbReference>
<dbReference type="EC" id="1.-.-.-" evidence="3"/>
<accession>A0A3N4CZI6</accession>
<dbReference type="InterPro" id="IPR007138">
    <property type="entry name" value="ABM_dom"/>
</dbReference>
<dbReference type="InterPro" id="IPR011008">
    <property type="entry name" value="Dimeric_a/b-barrel"/>
</dbReference>
<dbReference type="Proteomes" id="UP000273044">
    <property type="component" value="Chromosome"/>
</dbReference>
<reference evidence="3 4" key="1">
    <citation type="submission" date="2018-12" db="EMBL/GenBank/DDBJ databases">
        <authorList>
            <consortium name="Pathogen Informatics"/>
        </authorList>
    </citation>
    <scope>NUCLEOTIDE SEQUENCE [LARGE SCALE GENOMIC DNA]</scope>
    <source>
        <strain evidence="3 4">NCTC12967</strain>
    </source>
</reference>
<feature type="domain" description="ABM" evidence="1">
    <location>
        <begin position="2"/>
        <end position="92"/>
    </location>
</feature>